<dbReference type="Pfam" id="PF00356">
    <property type="entry name" value="LacI"/>
    <property type="match status" value="1"/>
</dbReference>
<organism evidence="6 7">
    <name type="scientific">Isoptericola jiangsuensis</name>
    <dbReference type="NCBI Taxonomy" id="548579"/>
    <lineage>
        <taxon>Bacteria</taxon>
        <taxon>Bacillati</taxon>
        <taxon>Actinomycetota</taxon>
        <taxon>Actinomycetes</taxon>
        <taxon>Micrococcales</taxon>
        <taxon>Promicromonosporaceae</taxon>
        <taxon>Isoptericola</taxon>
    </lineage>
</organism>
<feature type="compositionally biased region" description="Low complexity" evidence="4">
    <location>
        <begin position="38"/>
        <end position="65"/>
    </location>
</feature>
<dbReference type="CDD" id="cd01392">
    <property type="entry name" value="HTH_LacI"/>
    <property type="match status" value="1"/>
</dbReference>
<dbReference type="PROSITE" id="PS00356">
    <property type="entry name" value="HTH_LACI_1"/>
    <property type="match status" value="1"/>
</dbReference>
<keyword evidence="3" id="KW-0804">Transcription</keyword>
<dbReference type="SUPFAM" id="SSF53822">
    <property type="entry name" value="Periplasmic binding protein-like I"/>
    <property type="match status" value="1"/>
</dbReference>
<dbReference type="EMBL" id="PDJJ01000001">
    <property type="protein sequence ID" value="PFG44780.1"/>
    <property type="molecule type" value="Genomic_DNA"/>
</dbReference>
<evidence type="ECO:0000256" key="1">
    <source>
        <dbReference type="ARBA" id="ARBA00023015"/>
    </source>
</evidence>
<name>A0A2A9F2P3_9MICO</name>
<dbReference type="InterPro" id="IPR010982">
    <property type="entry name" value="Lambda_DNA-bd_dom_sf"/>
</dbReference>
<proteinExistence type="predicted"/>
<dbReference type="PRINTS" id="PR00036">
    <property type="entry name" value="HTHLACI"/>
</dbReference>
<protein>
    <submittedName>
        <fullName evidence="6">LacI family transcriptional regulator</fullName>
    </submittedName>
</protein>
<feature type="region of interest" description="Disordered" evidence="4">
    <location>
        <begin position="1"/>
        <end position="78"/>
    </location>
</feature>
<evidence type="ECO:0000256" key="3">
    <source>
        <dbReference type="ARBA" id="ARBA00023163"/>
    </source>
</evidence>
<dbReference type="CDD" id="cd06267">
    <property type="entry name" value="PBP1_LacI_sugar_binding-like"/>
    <property type="match status" value="1"/>
</dbReference>
<feature type="compositionally biased region" description="Basic residues" evidence="4">
    <location>
        <begin position="66"/>
        <end position="78"/>
    </location>
</feature>
<dbReference type="Pfam" id="PF13377">
    <property type="entry name" value="Peripla_BP_3"/>
    <property type="match status" value="1"/>
</dbReference>
<dbReference type="Gene3D" id="3.40.50.2300">
    <property type="match status" value="2"/>
</dbReference>
<dbReference type="InterPro" id="IPR028082">
    <property type="entry name" value="Peripla_BP_I"/>
</dbReference>
<dbReference type="RefSeq" id="WP_098464936.1">
    <property type="nucleotide sequence ID" value="NZ_PDJJ01000001.1"/>
</dbReference>
<dbReference type="InterPro" id="IPR000843">
    <property type="entry name" value="HTH_LacI"/>
</dbReference>
<accession>A0A2A9F2P3</accession>
<keyword evidence="2" id="KW-0238">DNA-binding</keyword>
<keyword evidence="1" id="KW-0805">Transcription regulation</keyword>
<dbReference type="Gene3D" id="1.10.260.40">
    <property type="entry name" value="lambda repressor-like DNA-binding domains"/>
    <property type="match status" value="1"/>
</dbReference>
<dbReference type="AlphaFoldDB" id="A0A2A9F2P3"/>
<feature type="domain" description="HTH lacI-type" evidence="5">
    <location>
        <begin position="78"/>
        <end position="132"/>
    </location>
</feature>
<keyword evidence="7" id="KW-1185">Reference proteome</keyword>
<dbReference type="Proteomes" id="UP000224130">
    <property type="component" value="Unassembled WGS sequence"/>
</dbReference>
<evidence type="ECO:0000256" key="4">
    <source>
        <dbReference type="SAM" id="MobiDB-lite"/>
    </source>
</evidence>
<dbReference type="GO" id="GO:0003700">
    <property type="term" value="F:DNA-binding transcription factor activity"/>
    <property type="evidence" value="ECO:0007669"/>
    <property type="project" value="TreeGrafter"/>
</dbReference>
<sequence length="405" mass="42502">MSGTTNGDVDVAPPDDTRPTSADTSVGTLAPDDADGPAPTRTTVTDGATDGAPAARGATTTASRTARARKPTKSTRRPTIRDVAAESGVSRGTVSRVINGGHWVSPEARAAVEDAIRRTGYRANEHARSLVTGRSNSVAFLLTEPQHLLFEDPNFPRLLRGATEAAASREMPMVLLVAGTAEERRRVAGYVEAGHVDGVLLISSHEGNPMIAELLRLGVPTVACGVPLGYEDKVAYVAADDLSGGRTMTQHLLDAGRRRIATITGPMDTPGGVLRLRGYREALGDAFDPALVVHGDYSRESGRLGMARLLAEHSDVDAVFVHSDLMAAGALVAAQAAGRVVPDDVAVAGFDDNGVAEQLHPALTTMRQPYERISSEMVRLLVDVVEGAEPAAVTLPTSLVVRDSA</sequence>
<dbReference type="InterPro" id="IPR046335">
    <property type="entry name" value="LacI/GalR-like_sensor"/>
</dbReference>
<dbReference type="SUPFAM" id="SSF47413">
    <property type="entry name" value="lambda repressor-like DNA-binding domains"/>
    <property type="match status" value="1"/>
</dbReference>
<evidence type="ECO:0000259" key="5">
    <source>
        <dbReference type="PROSITE" id="PS50932"/>
    </source>
</evidence>
<evidence type="ECO:0000313" key="6">
    <source>
        <dbReference type="EMBL" id="PFG44780.1"/>
    </source>
</evidence>
<dbReference type="PANTHER" id="PTHR30146:SF109">
    <property type="entry name" value="HTH-TYPE TRANSCRIPTIONAL REGULATOR GALS"/>
    <property type="match status" value="1"/>
</dbReference>
<reference evidence="6 7" key="1">
    <citation type="submission" date="2017-10" db="EMBL/GenBank/DDBJ databases">
        <title>Sequencing the genomes of 1000 actinobacteria strains.</title>
        <authorList>
            <person name="Klenk H.-P."/>
        </authorList>
    </citation>
    <scope>NUCLEOTIDE SEQUENCE [LARGE SCALE GENOMIC DNA]</scope>
    <source>
        <strain evidence="6 7">DSM 21863</strain>
    </source>
</reference>
<comment type="caution">
    <text evidence="6">The sequence shown here is derived from an EMBL/GenBank/DDBJ whole genome shotgun (WGS) entry which is preliminary data.</text>
</comment>
<dbReference type="SMART" id="SM00354">
    <property type="entry name" value="HTH_LACI"/>
    <property type="match status" value="1"/>
</dbReference>
<dbReference type="PANTHER" id="PTHR30146">
    <property type="entry name" value="LACI-RELATED TRANSCRIPTIONAL REPRESSOR"/>
    <property type="match status" value="1"/>
</dbReference>
<dbReference type="PROSITE" id="PS50932">
    <property type="entry name" value="HTH_LACI_2"/>
    <property type="match status" value="1"/>
</dbReference>
<dbReference type="GO" id="GO:0000976">
    <property type="term" value="F:transcription cis-regulatory region binding"/>
    <property type="evidence" value="ECO:0007669"/>
    <property type="project" value="TreeGrafter"/>
</dbReference>
<dbReference type="OrthoDB" id="4268837at2"/>
<gene>
    <name evidence="6" type="ORF">ATJ88_3516</name>
</gene>
<evidence type="ECO:0000313" key="7">
    <source>
        <dbReference type="Proteomes" id="UP000224130"/>
    </source>
</evidence>
<evidence type="ECO:0000256" key="2">
    <source>
        <dbReference type="ARBA" id="ARBA00023125"/>
    </source>
</evidence>